<name>A0A1B7VZ54_APHFL</name>
<dbReference type="AlphaFoldDB" id="A0A1B7VZ54"/>
<dbReference type="PANTHER" id="PTHR43845">
    <property type="entry name" value="BLR5969 PROTEIN"/>
    <property type="match status" value="1"/>
</dbReference>
<dbReference type="PANTHER" id="PTHR43845:SF1">
    <property type="entry name" value="BLR5969 PROTEIN"/>
    <property type="match status" value="1"/>
</dbReference>
<dbReference type="STRING" id="1803587.GCA_001593825_01703"/>
<evidence type="ECO:0000313" key="2">
    <source>
        <dbReference type="Proteomes" id="UP000092382"/>
    </source>
</evidence>
<accession>A0A1B7VZ54</accession>
<organism evidence="1 2">
    <name type="scientific">Aphanizomenon flos-aquae LD13</name>
    <dbReference type="NCBI Taxonomy" id="1710894"/>
    <lineage>
        <taxon>Bacteria</taxon>
        <taxon>Bacillati</taxon>
        <taxon>Cyanobacteriota</taxon>
        <taxon>Cyanophyceae</taxon>
        <taxon>Nostocales</taxon>
        <taxon>Aphanizomenonaceae</taxon>
        <taxon>Aphanizomenon</taxon>
    </lineage>
</organism>
<protein>
    <submittedName>
        <fullName evidence="1">Uncharacterized protein</fullName>
    </submittedName>
</protein>
<sequence length="524" mass="59303">MLEYQERETSIDTESQTVSTSRKELIDKLIPLDELEPKSIDEVVKLPSFFEKINKCESLLDRSYSGLEETIQNALVLRRLQQMTNTLMLNPIWKDMIEKSGLKKAPRNFEEWQQLPISDKTTMSELFSSSRPGLVVPLSHGGFEIVASGGTTTGLPAEMVYSLRELQDTYKIAGKFIGEHMLADYLAGDDPKWVATTLADFQMWSSGTMVGGVLQNIPGINYLGAGPVMREVYHHIMSYPGPKAIMAISAGIAILSDLGVGLHEEARKSFRVAMYGSGVLPYRKRLELKELYPNLEILSYFATVQNEAIGLQLRHEVPYLATVPGLHLVEVVDSEGRWVKVGEEGELVVTRLHGHEAPFLRFKSGDRVIRRPNIDKPELKTQQFEFLGRSGDIIHINDTQYSAPQVYASLCHELKAIGIFDLEALAHEMQFVNHRTTKTLQLIASVDDIETLFIRMDNMLGIEGIKRLFIQSLMHSLSIFNIGEANVYYTENSGYKFEIKLVKRWSEEIYRTPLSKVPLIRDIF</sequence>
<dbReference type="SUPFAM" id="SSF56801">
    <property type="entry name" value="Acetyl-CoA synthetase-like"/>
    <property type="match status" value="1"/>
</dbReference>
<dbReference type="PATRIC" id="fig|1710894.3.peg.2363"/>
<gene>
    <name evidence="1" type="ORF">AN481_05755</name>
</gene>
<dbReference type="Proteomes" id="UP000092382">
    <property type="component" value="Unassembled WGS sequence"/>
</dbReference>
<evidence type="ECO:0000313" key="1">
    <source>
        <dbReference type="EMBL" id="OBQ26267.1"/>
    </source>
</evidence>
<comment type="caution">
    <text evidence="1">The sequence shown here is derived from an EMBL/GenBank/DDBJ whole genome shotgun (WGS) entry which is preliminary data.</text>
</comment>
<reference evidence="1 2" key="1">
    <citation type="submission" date="2015-09" db="EMBL/GenBank/DDBJ databases">
        <title>Whole genome shotgun sequence assembly of Aphanizomenon flos-aquae UKL13.</title>
        <authorList>
            <person name="Driscoll C."/>
        </authorList>
    </citation>
    <scope>NUCLEOTIDE SEQUENCE [LARGE SCALE GENOMIC DNA]</scope>
    <source>
        <strain evidence="1">MDT13</strain>
    </source>
</reference>
<proteinExistence type="predicted"/>
<dbReference type="Gene3D" id="3.40.50.12780">
    <property type="entry name" value="N-terminal domain of ligase-like"/>
    <property type="match status" value="1"/>
</dbReference>
<dbReference type="InterPro" id="IPR042099">
    <property type="entry name" value="ANL_N_sf"/>
</dbReference>
<dbReference type="EMBL" id="LJOY01000013">
    <property type="protein sequence ID" value="OBQ26267.1"/>
    <property type="molecule type" value="Genomic_DNA"/>
</dbReference>